<organism evidence="3 4">
    <name type="scientific">Paragonimus westermani</name>
    <dbReference type="NCBI Taxonomy" id="34504"/>
    <lineage>
        <taxon>Eukaryota</taxon>
        <taxon>Metazoa</taxon>
        <taxon>Spiralia</taxon>
        <taxon>Lophotrochozoa</taxon>
        <taxon>Platyhelminthes</taxon>
        <taxon>Trematoda</taxon>
        <taxon>Digenea</taxon>
        <taxon>Plagiorchiida</taxon>
        <taxon>Troglotremata</taxon>
        <taxon>Troglotrematidae</taxon>
        <taxon>Paragonimus</taxon>
    </lineage>
</organism>
<dbReference type="PANTHER" id="PTHR45762">
    <property type="entry name" value="ZINC FINGER RNA-BINDING PROTEIN"/>
    <property type="match status" value="1"/>
</dbReference>
<feature type="compositionally biased region" description="Basic and acidic residues" evidence="1">
    <location>
        <begin position="1083"/>
        <end position="1105"/>
    </location>
</feature>
<sequence length="1125" mass="122844">MDHFGTPHLGGGHHISEQIVYYPQPDHPISGALPFLRASGPPPYSGPSMSVYAPPPRVNGSGYPPSYGMTQRHSVAPAAVEEFSNYGGSYRGTLGTDIGDADFSGCDSQYSFGVRPLNLSERRGTSVDSWRGSSQPRHPSTKMYSRGPERFYPPSDVPAGPRFPPRFTHSSYSPRGFRGSYAGRPRRGLNPGILDSDAVPRRPVSPLYCELCKVSCAGPKAFGEHQNGQRHKKRVAQNEAIERLQKTSDDVTVLLKTVSPSKIHELRCDLCDVGCTGAEAYAAHLAGKAHQRTLRLHRDLGKPIPETEPVPVPSTVAKPAKKAVSKTNAGTTGPIKPKSDVPFNGAASSAPSSNVAAASATTCPQSTDASIVPTTTFSDTSSQKKDSAQPVVDDRKAVGAEFIEVMTNSGGKGAHYRCNLCECQFTNADAKELHLKGRRHRVQYKKKVDPTLVIEPKSASVFHQKVARNERLSERGSLFPPPRPGGPSWTASIGTNDQMPLPSQPFGRFDFRNQAPTTLLQSPPVPFPDMTIENRYMSIKHSQIIPTELEAKAMKTAVSICEHALKDISDNLVKSMMEASDDCFENTKSDSESDQDVNCSPREKNADKTCFPSEEDRFLRGVVRIGSLGKCLLLRGDHEAHLALVCAEWPTTEAVNFVHEKLTQRLMSLDHRFAYDVSSIPPKGVITIRVSREEDADEDTPNEEDTSPETVESVTTQQWPTIIVHIQVTSSAVGEAELVETETSAECFNRVASGAVKADGEQPNEALNAALHTAPEQPSATTTTTKNKGSRSRGRPMFAHGERVDKTSCLDALDAIDQAKWFQCALTKSPLGLVARVLVDFMRANELWLKLDQFAVLAYLDRLLTLDLQVACPPGPMRPPQPSFVPMAMPHPRMPPAPPSALQTQQPFCPLIPGRMHPSWIPPTVGPARLLRRFFEAIASGLLLQLKPESKTNNRSNASDGEAGKSHPFFALTLLSNVPLAVREEVTVSAQFCLRQIAFRQLYKVLRMEPLSSQASRKGATKEQLSTVERANPAGGNVGAVKRRRLDDELNPDGDVHEAAQSEEESKVEDQSGELASVVNGTHNEDRPKDDEAETRTSSEKEVHVAEPTSVAHSRFNAKRGRRGR</sequence>
<dbReference type="AlphaFoldDB" id="A0A5J4N9V6"/>
<dbReference type="Gene3D" id="1.10.1410.40">
    <property type="match status" value="1"/>
</dbReference>
<dbReference type="Proteomes" id="UP000324629">
    <property type="component" value="Unassembled WGS sequence"/>
</dbReference>
<dbReference type="PANTHER" id="PTHR45762:SF3">
    <property type="entry name" value="ZINC-FINGER PROTEIN AT 72D, ISOFORM B"/>
    <property type="match status" value="1"/>
</dbReference>
<protein>
    <submittedName>
        <fullName evidence="3">Zinc finger RNA-binding protein</fullName>
    </submittedName>
</protein>
<feature type="compositionally biased region" description="Low complexity" evidence="1">
    <location>
        <begin position="346"/>
        <end position="360"/>
    </location>
</feature>
<feature type="region of interest" description="Disordered" evidence="1">
    <location>
        <begin position="301"/>
        <end position="392"/>
    </location>
</feature>
<dbReference type="SUPFAM" id="SSF57667">
    <property type="entry name" value="beta-beta-alpha zinc fingers"/>
    <property type="match status" value="3"/>
</dbReference>
<feature type="region of interest" description="Disordered" evidence="1">
    <location>
        <begin position="772"/>
        <end position="797"/>
    </location>
</feature>
<evidence type="ECO:0000259" key="2">
    <source>
        <dbReference type="PROSITE" id="PS51703"/>
    </source>
</evidence>
<dbReference type="SMART" id="SM00451">
    <property type="entry name" value="ZnF_U1"/>
    <property type="match status" value="3"/>
</dbReference>
<dbReference type="InterPro" id="IPR043519">
    <property type="entry name" value="NT_sf"/>
</dbReference>
<keyword evidence="4" id="KW-1185">Reference proteome</keyword>
<comment type="caution">
    <text evidence="3">The sequence shown here is derived from an EMBL/GenBank/DDBJ whole genome shotgun (WGS) entry which is preliminary data.</text>
</comment>
<gene>
    <name evidence="3" type="ORF">DEA37_0012060</name>
</gene>
<feature type="compositionally biased region" description="Basic and acidic residues" evidence="1">
    <location>
        <begin position="1054"/>
        <end position="1070"/>
    </location>
</feature>
<feature type="region of interest" description="Disordered" evidence="1">
    <location>
        <begin position="692"/>
        <end position="716"/>
    </location>
</feature>
<dbReference type="EMBL" id="QNGE01005012">
    <property type="protein sequence ID" value="KAA3672354.1"/>
    <property type="molecule type" value="Genomic_DNA"/>
</dbReference>
<dbReference type="Pfam" id="PF12874">
    <property type="entry name" value="zf-met"/>
    <property type="match status" value="3"/>
</dbReference>
<dbReference type="GO" id="GO:0003676">
    <property type="term" value="F:nucleic acid binding"/>
    <property type="evidence" value="ECO:0007669"/>
    <property type="project" value="InterPro"/>
</dbReference>
<feature type="compositionally biased region" description="Polar residues" evidence="1">
    <location>
        <begin position="776"/>
        <end position="787"/>
    </location>
</feature>
<feature type="compositionally biased region" description="Polar residues" evidence="1">
    <location>
        <begin position="126"/>
        <end position="138"/>
    </location>
</feature>
<feature type="compositionally biased region" description="Basic and acidic residues" evidence="1">
    <location>
        <begin position="382"/>
        <end position="392"/>
    </location>
</feature>
<dbReference type="SMART" id="SM00355">
    <property type="entry name" value="ZnF_C2H2"/>
    <property type="match status" value="3"/>
</dbReference>
<dbReference type="PROSITE" id="PS51703">
    <property type="entry name" value="DZF"/>
    <property type="match status" value="1"/>
</dbReference>
<dbReference type="PROSITE" id="PS00028">
    <property type="entry name" value="ZINC_FINGER_C2H2_1"/>
    <property type="match status" value="1"/>
</dbReference>
<evidence type="ECO:0000313" key="3">
    <source>
        <dbReference type="EMBL" id="KAA3672354.1"/>
    </source>
</evidence>
<dbReference type="InterPro" id="IPR013087">
    <property type="entry name" value="Znf_C2H2_type"/>
</dbReference>
<feature type="domain" description="DZF" evidence="2">
    <location>
        <begin position="504"/>
        <end position="1050"/>
    </location>
</feature>
<name>A0A5J4N9V6_9TREM</name>
<dbReference type="InterPro" id="IPR036236">
    <property type="entry name" value="Znf_C2H2_sf"/>
</dbReference>
<feature type="region of interest" description="Disordered" evidence="1">
    <location>
        <begin position="123"/>
        <end position="197"/>
    </location>
</feature>
<dbReference type="Gene3D" id="3.30.460.10">
    <property type="entry name" value="Beta Polymerase, domain 2"/>
    <property type="match status" value="1"/>
</dbReference>
<accession>A0A5J4N9V6</accession>
<feature type="compositionally biased region" description="Acidic residues" evidence="1">
    <location>
        <begin position="694"/>
        <end position="707"/>
    </location>
</feature>
<feature type="compositionally biased region" description="Polar residues" evidence="1">
    <location>
        <begin position="361"/>
        <end position="381"/>
    </location>
</feature>
<proteinExistence type="predicted"/>
<dbReference type="InterPro" id="IPR003604">
    <property type="entry name" value="Matrin/U1-like-C_Znf_C2H2"/>
</dbReference>
<feature type="compositionally biased region" description="Basic residues" evidence="1">
    <location>
        <begin position="1116"/>
        <end position="1125"/>
    </location>
</feature>
<dbReference type="GO" id="GO:0008270">
    <property type="term" value="F:zinc ion binding"/>
    <property type="evidence" value="ECO:0007669"/>
    <property type="project" value="InterPro"/>
</dbReference>
<evidence type="ECO:0000313" key="4">
    <source>
        <dbReference type="Proteomes" id="UP000324629"/>
    </source>
</evidence>
<dbReference type="Gene3D" id="3.30.160.60">
    <property type="entry name" value="Classic Zinc Finger"/>
    <property type="match status" value="2"/>
</dbReference>
<evidence type="ECO:0000256" key="1">
    <source>
        <dbReference type="SAM" id="MobiDB-lite"/>
    </source>
</evidence>
<feature type="region of interest" description="Disordered" evidence="1">
    <location>
        <begin position="584"/>
        <end position="606"/>
    </location>
</feature>
<dbReference type="InterPro" id="IPR049401">
    <property type="entry name" value="DZF_dom_N"/>
</dbReference>
<dbReference type="InterPro" id="IPR006561">
    <property type="entry name" value="DZF_dom"/>
</dbReference>
<dbReference type="Pfam" id="PF07528">
    <property type="entry name" value="DZF_N"/>
    <property type="match status" value="1"/>
</dbReference>
<feature type="region of interest" description="Disordered" evidence="1">
    <location>
        <begin position="1012"/>
        <end position="1125"/>
    </location>
</feature>
<dbReference type="SMART" id="SM00572">
    <property type="entry name" value="DZF"/>
    <property type="match status" value="1"/>
</dbReference>
<reference evidence="3 4" key="1">
    <citation type="journal article" date="2019" name="Gigascience">
        <title>Whole-genome sequence of the oriental lung fluke Paragonimus westermani.</title>
        <authorList>
            <person name="Oey H."/>
            <person name="Zakrzewski M."/>
            <person name="Narain K."/>
            <person name="Devi K.R."/>
            <person name="Agatsuma T."/>
            <person name="Nawaratna S."/>
            <person name="Gobert G.N."/>
            <person name="Jones M.K."/>
            <person name="Ragan M.A."/>
            <person name="McManus D.P."/>
            <person name="Krause L."/>
        </authorList>
    </citation>
    <scope>NUCLEOTIDE SEQUENCE [LARGE SCALE GENOMIC DNA]</scope>
    <source>
        <strain evidence="3 4">IND2009</strain>
    </source>
</reference>